<accession>A0AB35U3G2</accession>
<dbReference type="Gene3D" id="1.10.357.10">
    <property type="entry name" value="Tetracycline Repressor, domain 2"/>
    <property type="match status" value="1"/>
</dbReference>
<evidence type="ECO:0000259" key="4">
    <source>
        <dbReference type="PROSITE" id="PS50977"/>
    </source>
</evidence>
<dbReference type="EMBL" id="JALBUR010000008">
    <property type="protein sequence ID" value="MDX8419365.1"/>
    <property type="molecule type" value="Genomic_DNA"/>
</dbReference>
<evidence type="ECO:0000256" key="2">
    <source>
        <dbReference type="PROSITE-ProRule" id="PRU00335"/>
    </source>
</evidence>
<gene>
    <name evidence="5" type="ORF">MOZ60_04560</name>
</gene>
<name>A0AB35U3G2_9FIRM</name>
<evidence type="ECO:0000256" key="3">
    <source>
        <dbReference type="SAM" id="Phobius"/>
    </source>
</evidence>
<dbReference type="PROSITE" id="PS01081">
    <property type="entry name" value="HTH_TETR_1"/>
    <property type="match status" value="1"/>
</dbReference>
<keyword evidence="3" id="KW-0472">Membrane</keyword>
<keyword evidence="3" id="KW-0812">Transmembrane</keyword>
<dbReference type="PANTHER" id="PTHR43479:SF11">
    <property type="entry name" value="ACREF_ENVCD OPERON REPRESSOR-RELATED"/>
    <property type="match status" value="1"/>
</dbReference>
<dbReference type="PROSITE" id="PS50977">
    <property type="entry name" value="HTH_TETR_2"/>
    <property type="match status" value="1"/>
</dbReference>
<keyword evidence="3" id="KW-1133">Transmembrane helix</keyword>
<organism evidence="5 6">
    <name type="scientific">Grylomicrobium aquisgranensis</name>
    <dbReference type="NCBI Taxonomy" id="2926318"/>
    <lineage>
        <taxon>Bacteria</taxon>
        <taxon>Bacillati</taxon>
        <taxon>Bacillota</taxon>
        <taxon>Erysipelotrichia</taxon>
        <taxon>Erysipelotrichales</taxon>
        <taxon>Erysipelotrichaceae</taxon>
        <taxon>Grylomicrobium</taxon>
    </lineage>
</organism>
<dbReference type="InterPro" id="IPR009057">
    <property type="entry name" value="Homeodomain-like_sf"/>
</dbReference>
<sequence>MESLITKKKEKKRENLLNSAYELFMDKGISSTTIDQICRKAGIAKGTFYLYFHDKEDILKSLIKRISYTLLQNAYARVNKNRSFIENLVQMADYLIDYFKNDTGTVQVLKKDFTWPITEEEFISTDDPLMSSIRDMIEQYSESSGLEEHKILLRIYALFSMIASVCYSAIIDHFPDDIDMFKPEIFSMIRGSFNKD</sequence>
<dbReference type="InterPro" id="IPR050624">
    <property type="entry name" value="HTH-type_Tx_Regulator"/>
</dbReference>
<dbReference type="Proteomes" id="UP001286174">
    <property type="component" value="Unassembled WGS sequence"/>
</dbReference>
<keyword evidence="1 2" id="KW-0238">DNA-binding</keyword>
<evidence type="ECO:0000313" key="5">
    <source>
        <dbReference type="EMBL" id="MDX8419365.1"/>
    </source>
</evidence>
<feature type="domain" description="HTH tetR-type" evidence="4">
    <location>
        <begin position="10"/>
        <end position="70"/>
    </location>
</feature>
<feature type="transmembrane region" description="Helical" evidence="3">
    <location>
        <begin position="151"/>
        <end position="171"/>
    </location>
</feature>
<comment type="caution">
    <text evidence="5">The sequence shown here is derived from an EMBL/GenBank/DDBJ whole genome shotgun (WGS) entry which is preliminary data.</text>
</comment>
<dbReference type="SUPFAM" id="SSF46689">
    <property type="entry name" value="Homeodomain-like"/>
    <property type="match status" value="1"/>
</dbReference>
<dbReference type="InterPro" id="IPR001647">
    <property type="entry name" value="HTH_TetR"/>
</dbReference>
<dbReference type="RefSeq" id="WP_370595811.1">
    <property type="nucleotide sequence ID" value="NZ_JALBUR010000008.1"/>
</dbReference>
<evidence type="ECO:0000256" key="1">
    <source>
        <dbReference type="ARBA" id="ARBA00023125"/>
    </source>
</evidence>
<evidence type="ECO:0000313" key="6">
    <source>
        <dbReference type="Proteomes" id="UP001286174"/>
    </source>
</evidence>
<dbReference type="GO" id="GO:0003677">
    <property type="term" value="F:DNA binding"/>
    <property type="evidence" value="ECO:0007669"/>
    <property type="project" value="UniProtKB-UniRule"/>
</dbReference>
<keyword evidence="6" id="KW-1185">Reference proteome</keyword>
<feature type="DNA-binding region" description="H-T-H motif" evidence="2">
    <location>
        <begin position="33"/>
        <end position="52"/>
    </location>
</feature>
<reference evidence="5 6" key="1">
    <citation type="submission" date="2022-03" db="EMBL/GenBank/DDBJ databases">
        <title>Novel taxa within the pig intestine.</title>
        <authorList>
            <person name="Wylensek D."/>
            <person name="Bishof K."/>
            <person name="Afrizal A."/>
            <person name="Clavel T."/>
        </authorList>
    </citation>
    <scope>NUCLEOTIDE SEQUENCE [LARGE SCALE GENOMIC DNA]</scope>
    <source>
        <strain evidence="5 6">CLA-KB-P133</strain>
    </source>
</reference>
<dbReference type="Pfam" id="PF00440">
    <property type="entry name" value="TetR_N"/>
    <property type="match status" value="1"/>
</dbReference>
<dbReference type="PANTHER" id="PTHR43479">
    <property type="entry name" value="ACREF/ENVCD OPERON REPRESSOR-RELATED"/>
    <property type="match status" value="1"/>
</dbReference>
<dbReference type="InterPro" id="IPR023772">
    <property type="entry name" value="DNA-bd_HTH_TetR-type_CS"/>
</dbReference>
<dbReference type="PRINTS" id="PR00455">
    <property type="entry name" value="HTHTETR"/>
</dbReference>
<dbReference type="AlphaFoldDB" id="A0AB35U3G2"/>
<protein>
    <submittedName>
        <fullName evidence="5">TetR/AcrR family transcriptional regulator</fullName>
    </submittedName>
</protein>
<proteinExistence type="predicted"/>